<evidence type="ECO:0000313" key="2">
    <source>
        <dbReference type="EMBL" id="RDU42615.1"/>
    </source>
</evidence>
<proteinExistence type="predicted"/>
<evidence type="ECO:0000313" key="3">
    <source>
        <dbReference type="Proteomes" id="UP000256431"/>
    </source>
</evidence>
<keyword evidence="3" id="KW-1185">Reference proteome</keyword>
<dbReference type="InterPro" id="IPR011659">
    <property type="entry name" value="WD40"/>
</dbReference>
<dbReference type="SUPFAM" id="SSF82171">
    <property type="entry name" value="DPP6 N-terminal domain-like"/>
    <property type="match status" value="1"/>
</dbReference>
<dbReference type="Proteomes" id="UP000256431">
    <property type="component" value="Unassembled WGS sequence"/>
</dbReference>
<dbReference type="InterPro" id="IPR011042">
    <property type="entry name" value="6-blade_b-propeller_TolB-like"/>
</dbReference>
<dbReference type="EMBL" id="QRDH01000001">
    <property type="protein sequence ID" value="RDU42615.1"/>
    <property type="molecule type" value="Genomic_DNA"/>
</dbReference>
<dbReference type="Pfam" id="PF18582">
    <property type="entry name" value="HZS_alpha"/>
    <property type="match status" value="1"/>
</dbReference>
<reference evidence="2 3" key="1">
    <citation type="submission" date="2018-08" db="EMBL/GenBank/DDBJ databases">
        <title>Genome sequence of Marinobacter flavimaris KCTC 12185.</title>
        <authorList>
            <person name="Chun J."/>
            <person name="Kim B.-Y."/>
            <person name="Choi S.-B."/>
            <person name="Kwak M.-J."/>
        </authorList>
    </citation>
    <scope>NUCLEOTIDE SEQUENCE [LARGE SCALE GENOMIC DNA]</scope>
    <source>
        <strain evidence="2 3">KCTC 12185</strain>
    </source>
</reference>
<dbReference type="Gene3D" id="2.120.10.30">
    <property type="entry name" value="TolB, C-terminal domain"/>
    <property type="match status" value="2"/>
</dbReference>
<dbReference type="AlphaFoldDB" id="A0A3D8H7B4"/>
<gene>
    <name evidence="2" type="ORF">DXI23_02785</name>
</gene>
<sequence length="900" mass="98162">MSSETGFLTLEIKSPTLNISRSTRLAVALGSLAALSGCLSSSDSQQADPVVVENPVAYVERALLFDENTGALVEDNLADPSAFRPGARLFLKASATADAETRDIASRAFAGPQFLDDNGQLRYDVKDLHVSHDGSRLLFAMRAPEIEDADDEDQPTWNIWEYDVSTDILRRIIDSDVTAGAGQDVAPAYLPDGRIVFSSTRQRISKAVLLDEGKPQYSGLDEEGDSPGFVLHVMDDDGQNIEQITFNQSHDLDPMVADDGTIVFSRWDNAGQTRNNGVNLYRVNPDGTGLSYLFGRHSHDSVPEANDIQYLQPRKSDSGNLLVQLRPFETDDYASVLAEVDVDQFVEANLRLDGTEGSGQRSLVPGVGLDGQLSLKGSYASVSPLLDGTNRYLVSWTPCRLRETATDRIVNCTEDRLQSEDYQPAEPVYGLWLLDINSETQRPVVPPVEGVQFDEAVLMKERPLEGFIPESQFTGDEGALGDAGYGVLHIRSVYDIDGVDTTPTGIAAMADPLQTPPEDRPARFLRLEKPVAIPDENVRDFDNSAFGRSRAQLMREILGYVPIEPDGSVKVAVPANVAFAISILDEKGRRVGGAMGNRHQNWLTVRPGETLECSGCHNPSSPTPHGRPDAGPASVWGGAATTSLPFPNTDPALFADMGETMAQVFARINEIRRPTPDVVYADEWSGDAVNPKPDGFAYAYADLQTPSPISGVCATEWAPNCRIVINYEQHIHPLWSLNREILDPDTMAVLDDATCTSCHSNSDAAGMARVPEAQLDLSDGPSPDEPLHFKAYRELLFPDNEEELVGGAILDRRVDSGEILRDEEGNPILDANGDEQPILVTVPVQASMTVNGALASRFFDVFADDGSHRDFLSPAELRLIAEWLDIGGQYFNNPFDAPED</sequence>
<feature type="domain" description="Hydrazine synthase alpha subunit middle" evidence="1">
    <location>
        <begin position="552"/>
        <end position="618"/>
    </location>
</feature>
<dbReference type="InterPro" id="IPR040698">
    <property type="entry name" value="HZS_alpha_mid"/>
</dbReference>
<organism evidence="2 3">
    <name type="scientific">Marinobacter flavimaris</name>
    <dbReference type="NCBI Taxonomy" id="262076"/>
    <lineage>
        <taxon>Bacteria</taxon>
        <taxon>Pseudomonadati</taxon>
        <taxon>Pseudomonadota</taxon>
        <taxon>Gammaproteobacteria</taxon>
        <taxon>Pseudomonadales</taxon>
        <taxon>Marinobacteraceae</taxon>
        <taxon>Marinobacter</taxon>
    </lineage>
</organism>
<evidence type="ECO:0000259" key="1">
    <source>
        <dbReference type="Pfam" id="PF18582"/>
    </source>
</evidence>
<name>A0A3D8H7B4_9GAMM</name>
<protein>
    <recommendedName>
        <fullName evidence="1">Hydrazine synthase alpha subunit middle domain-containing protein</fullName>
    </recommendedName>
</protein>
<comment type="caution">
    <text evidence="2">The sequence shown here is derived from an EMBL/GenBank/DDBJ whole genome shotgun (WGS) entry which is preliminary data.</text>
</comment>
<accession>A0A3D8H7B4</accession>
<dbReference type="RefSeq" id="WP_104270054.1">
    <property type="nucleotide sequence ID" value="NZ_PSSW01000001.1"/>
</dbReference>
<dbReference type="Pfam" id="PF07676">
    <property type="entry name" value="PD40"/>
    <property type="match status" value="1"/>
</dbReference>